<comment type="caution">
    <text evidence="1">The sequence shown here is derived from an EMBL/GenBank/DDBJ whole genome shotgun (WGS) entry which is preliminary data.</text>
</comment>
<gene>
    <name evidence="1" type="ORF">N7492_003881</name>
</gene>
<name>A0A9W9LWH8_9EURO</name>
<reference evidence="1" key="1">
    <citation type="submission" date="2022-11" db="EMBL/GenBank/DDBJ databases">
        <authorList>
            <person name="Petersen C."/>
        </authorList>
    </citation>
    <scope>NUCLEOTIDE SEQUENCE</scope>
    <source>
        <strain evidence="1">IBT 21917</strain>
    </source>
</reference>
<proteinExistence type="predicted"/>
<dbReference type="EMBL" id="JAPQKO010000002">
    <property type="protein sequence ID" value="KAJ5180671.1"/>
    <property type="molecule type" value="Genomic_DNA"/>
</dbReference>
<reference evidence="1" key="2">
    <citation type="journal article" date="2023" name="IMA Fungus">
        <title>Comparative genomic study of the Penicillium genus elucidates a diverse pangenome and 15 lateral gene transfer events.</title>
        <authorList>
            <person name="Petersen C."/>
            <person name="Sorensen T."/>
            <person name="Nielsen M.R."/>
            <person name="Sondergaard T.E."/>
            <person name="Sorensen J.L."/>
            <person name="Fitzpatrick D.A."/>
            <person name="Frisvad J.C."/>
            <person name="Nielsen K.L."/>
        </authorList>
    </citation>
    <scope>NUCLEOTIDE SEQUENCE</scope>
    <source>
        <strain evidence="1">IBT 21917</strain>
    </source>
</reference>
<sequence>MGATYIKNPKGSKGTGWKGWKCGSLQISGPGGVVTGPLDRWLSPVASIGATLGAPSRAAVAQLALGRWGISPVPPVAGPVLAVGHWTRRSSLQDCPVRITLVSTLPGIPAESLHPSPTDRSGLVYTGGLDGFNDDGCIPCPSTLTIVGLGSASDSRGPLVLPRGENPSS</sequence>
<keyword evidence="2" id="KW-1185">Reference proteome</keyword>
<organism evidence="1 2">
    <name type="scientific">Penicillium capsulatum</name>
    <dbReference type="NCBI Taxonomy" id="69766"/>
    <lineage>
        <taxon>Eukaryota</taxon>
        <taxon>Fungi</taxon>
        <taxon>Dikarya</taxon>
        <taxon>Ascomycota</taxon>
        <taxon>Pezizomycotina</taxon>
        <taxon>Eurotiomycetes</taxon>
        <taxon>Eurotiomycetidae</taxon>
        <taxon>Eurotiales</taxon>
        <taxon>Aspergillaceae</taxon>
        <taxon>Penicillium</taxon>
    </lineage>
</organism>
<dbReference type="AlphaFoldDB" id="A0A9W9LWH8"/>
<dbReference type="Proteomes" id="UP001146351">
    <property type="component" value="Unassembled WGS sequence"/>
</dbReference>
<accession>A0A9W9LWH8</accession>
<evidence type="ECO:0000313" key="2">
    <source>
        <dbReference type="Proteomes" id="UP001146351"/>
    </source>
</evidence>
<evidence type="ECO:0000313" key="1">
    <source>
        <dbReference type="EMBL" id="KAJ5180671.1"/>
    </source>
</evidence>
<protein>
    <submittedName>
        <fullName evidence="1">Uncharacterized protein</fullName>
    </submittedName>
</protein>